<name>A0ABW2Q9A3_9MICO</name>
<evidence type="ECO:0000313" key="1">
    <source>
        <dbReference type="EMBL" id="MFC7406000.1"/>
    </source>
</evidence>
<sequence length="167" mass="18129">MILGRRSSRLPRTIRALLPGSPYATAELADGRWAVVTGAELLVASEEGVTQRHPWHTVERGRWDGETRTVTVTWVDGSRSPLELRTASDEVASFAAALRERVQASVVHSDAAETATGAQIKVYIRRDETGALLSQVTVTGTLRGDGEETRVVDEVERRARAAVGLPT</sequence>
<proteinExistence type="predicted"/>
<reference evidence="2" key="1">
    <citation type="journal article" date="2019" name="Int. J. Syst. Evol. Microbiol.">
        <title>The Global Catalogue of Microorganisms (GCM) 10K type strain sequencing project: providing services to taxonomists for standard genome sequencing and annotation.</title>
        <authorList>
            <consortium name="The Broad Institute Genomics Platform"/>
            <consortium name="The Broad Institute Genome Sequencing Center for Infectious Disease"/>
            <person name="Wu L."/>
            <person name="Ma J."/>
        </authorList>
    </citation>
    <scope>NUCLEOTIDE SEQUENCE [LARGE SCALE GENOMIC DNA]</scope>
    <source>
        <strain evidence="2">JCM 1490</strain>
    </source>
</reference>
<dbReference type="EMBL" id="JBHTCQ010000002">
    <property type="protein sequence ID" value="MFC7406000.1"/>
    <property type="molecule type" value="Genomic_DNA"/>
</dbReference>
<protein>
    <submittedName>
        <fullName evidence="1">Uncharacterized protein</fullName>
    </submittedName>
</protein>
<accession>A0ABW2Q9A3</accession>
<dbReference type="RefSeq" id="WP_382394949.1">
    <property type="nucleotide sequence ID" value="NZ_JBHTCQ010000002.1"/>
</dbReference>
<organism evidence="1 2">
    <name type="scientific">Georgenia alba</name>
    <dbReference type="NCBI Taxonomy" id="2233858"/>
    <lineage>
        <taxon>Bacteria</taxon>
        <taxon>Bacillati</taxon>
        <taxon>Actinomycetota</taxon>
        <taxon>Actinomycetes</taxon>
        <taxon>Micrococcales</taxon>
        <taxon>Bogoriellaceae</taxon>
        <taxon>Georgenia</taxon>
    </lineage>
</organism>
<keyword evidence="2" id="KW-1185">Reference proteome</keyword>
<dbReference type="Proteomes" id="UP001596455">
    <property type="component" value="Unassembled WGS sequence"/>
</dbReference>
<comment type="caution">
    <text evidence="1">The sequence shown here is derived from an EMBL/GenBank/DDBJ whole genome shotgun (WGS) entry which is preliminary data.</text>
</comment>
<gene>
    <name evidence="1" type="ORF">ACFQQL_12825</name>
</gene>
<evidence type="ECO:0000313" key="2">
    <source>
        <dbReference type="Proteomes" id="UP001596455"/>
    </source>
</evidence>